<evidence type="ECO:0000256" key="1">
    <source>
        <dbReference type="SAM" id="MobiDB-lite"/>
    </source>
</evidence>
<accession>A0A4P9WST8</accession>
<protein>
    <submittedName>
        <fullName evidence="2">Uncharacterized protein</fullName>
    </submittedName>
</protein>
<dbReference type="Proteomes" id="UP000268535">
    <property type="component" value="Unassembled WGS sequence"/>
</dbReference>
<gene>
    <name evidence="2" type="ORF">CAUPRSCDRAFT_12833</name>
</gene>
<feature type="compositionally biased region" description="Basic and acidic residues" evidence="1">
    <location>
        <begin position="71"/>
        <end position="88"/>
    </location>
</feature>
<reference evidence="3" key="1">
    <citation type="journal article" date="2018" name="Nat. Microbiol.">
        <title>Leveraging single-cell genomics to expand the fungal tree of life.</title>
        <authorList>
            <person name="Ahrendt S.R."/>
            <person name="Quandt C.A."/>
            <person name="Ciobanu D."/>
            <person name="Clum A."/>
            <person name="Salamov A."/>
            <person name="Andreopoulos B."/>
            <person name="Cheng J.F."/>
            <person name="Woyke T."/>
            <person name="Pelin A."/>
            <person name="Henrissat B."/>
            <person name="Reynolds N.K."/>
            <person name="Benny G.L."/>
            <person name="Smith M.E."/>
            <person name="James T.Y."/>
            <person name="Grigoriev I.V."/>
        </authorList>
    </citation>
    <scope>NUCLEOTIDE SEQUENCE [LARGE SCALE GENOMIC DNA]</scope>
    <source>
        <strain evidence="3">ATCC 52028</strain>
    </source>
</reference>
<sequence length="191" mass="21563">MRARTLEHCLRVPHGARPHLGLRFARVAGREASSKLEIDQDIAVEAAPGPDAVVVDHVQLLRREPVLHQDVKLPDEQQLRGNPEERSGFTRQRQLGGYPFPDRGCLHSHSSDEQEEQSHEKAMMPGHGDHGERGSDGRLPFADKTEAEDAEKRRKQKRHGKECVAEAGTAEKQQRIEKAKTPSVNGKRWWK</sequence>
<feature type="compositionally biased region" description="Basic and acidic residues" evidence="1">
    <location>
        <begin position="109"/>
        <end position="152"/>
    </location>
</feature>
<dbReference type="AlphaFoldDB" id="A0A4P9WST8"/>
<organism evidence="2 3">
    <name type="scientific">Caulochytrium protostelioides</name>
    <dbReference type="NCBI Taxonomy" id="1555241"/>
    <lineage>
        <taxon>Eukaryota</taxon>
        <taxon>Fungi</taxon>
        <taxon>Fungi incertae sedis</taxon>
        <taxon>Chytridiomycota</taxon>
        <taxon>Chytridiomycota incertae sedis</taxon>
        <taxon>Chytridiomycetes</taxon>
        <taxon>Caulochytriales</taxon>
        <taxon>Caulochytriaceae</taxon>
        <taxon>Caulochytrium</taxon>
    </lineage>
</organism>
<name>A0A4P9WST8_9FUNG</name>
<proteinExistence type="predicted"/>
<dbReference type="EMBL" id="ML011664">
    <property type="protein sequence ID" value="RKO95465.1"/>
    <property type="molecule type" value="Genomic_DNA"/>
</dbReference>
<evidence type="ECO:0000313" key="3">
    <source>
        <dbReference type="Proteomes" id="UP000268535"/>
    </source>
</evidence>
<evidence type="ECO:0000313" key="2">
    <source>
        <dbReference type="EMBL" id="RKO95465.1"/>
    </source>
</evidence>
<feature type="region of interest" description="Disordered" evidence="1">
    <location>
        <begin position="71"/>
        <end position="191"/>
    </location>
</feature>